<evidence type="ECO:0000313" key="4">
    <source>
        <dbReference type="Proteomes" id="UP000646053"/>
    </source>
</evidence>
<dbReference type="InterPro" id="IPR000326">
    <property type="entry name" value="PAP2/HPO"/>
</dbReference>
<name>A0A8J8CK87_9CYAN</name>
<organism evidence="3 4">
    <name type="scientific">Myxacorys almedinensis A</name>
    <dbReference type="NCBI Taxonomy" id="2690445"/>
    <lineage>
        <taxon>Bacteria</taxon>
        <taxon>Bacillati</taxon>
        <taxon>Cyanobacteriota</taxon>
        <taxon>Cyanophyceae</taxon>
        <taxon>Leptolyngbyales</taxon>
        <taxon>Leptolyngbyaceae</taxon>
        <taxon>Myxacorys</taxon>
        <taxon>Myxacorys almedinensis</taxon>
    </lineage>
</organism>
<feature type="transmembrane region" description="Helical" evidence="1">
    <location>
        <begin position="149"/>
        <end position="170"/>
    </location>
</feature>
<feature type="domain" description="Phosphatidic acid phosphatase type 2/haloperoxidase" evidence="2">
    <location>
        <begin position="111"/>
        <end position="223"/>
    </location>
</feature>
<feature type="transmembrane region" description="Helical" evidence="1">
    <location>
        <begin position="112"/>
        <end position="129"/>
    </location>
</feature>
<proteinExistence type="predicted"/>
<keyword evidence="4" id="KW-1185">Reference proteome</keyword>
<gene>
    <name evidence="3" type="ORF">GS601_13795</name>
</gene>
<evidence type="ECO:0000259" key="2">
    <source>
        <dbReference type="SMART" id="SM00014"/>
    </source>
</evidence>
<dbReference type="CDD" id="cd03392">
    <property type="entry name" value="PAP2_like_2"/>
    <property type="match status" value="1"/>
</dbReference>
<dbReference type="Gene3D" id="1.20.144.10">
    <property type="entry name" value="Phosphatidic acid phosphatase type 2/haloperoxidase"/>
    <property type="match status" value="2"/>
</dbReference>
<accession>A0A8J8CK87</accession>
<keyword evidence="1" id="KW-1133">Transmembrane helix</keyword>
<sequence length="240" mass="26822">MLKLIRHASQSLISWGRRVGLSFVPLLTAVRLAGLVLAAIALWGFAEIAEDVLEKETYAFDVSVLFAIQQVQEPWLNPIMLGITTVGDPGVLVALCLLVSLWLIWRRHRPEAFTIAIAAVGALGLNMLLKTLFERDRPQLWARTVDVRFYSFPSGHAMLSMVILGLFGYLLASRLSRWRTQIISGTAVLILLIGFSRLYFGVHWLTDIVAGYAAGFVWLVACLLSLEIHKQRHQLPSSEQ</sequence>
<dbReference type="Pfam" id="PF01569">
    <property type="entry name" value="PAP2"/>
    <property type="match status" value="1"/>
</dbReference>
<keyword evidence="1" id="KW-0812">Transmembrane</keyword>
<dbReference type="RefSeq" id="WP_162423878.1">
    <property type="nucleotide sequence ID" value="NZ_WVIE01000015.1"/>
</dbReference>
<keyword evidence="1" id="KW-0472">Membrane</keyword>
<feature type="transmembrane region" description="Helical" evidence="1">
    <location>
        <begin position="208"/>
        <end position="226"/>
    </location>
</feature>
<dbReference type="Proteomes" id="UP000646053">
    <property type="component" value="Unassembled WGS sequence"/>
</dbReference>
<dbReference type="InterPro" id="IPR036938">
    <property type="entry name" value="PAP2/HPO_sf"/>
</dbReference>
<dbReference type="SMART" id="SM00014">
    <property type="entry name" value="acidPPc"/>
    <property type="match status" value="1"/>
</dbReference>
<feature type="transmembrane region" description="Helical" evidence="1">
    <location>
        <begin position="21"/>
        <end position="46"/>
    </location>
</feature>
<evidence type="ECO:0000256" key="1">
    <source>
        <dbReference type="SAM" id="Phobius"/>
    </source>
</evidence>
<protein>
    <submittedName>
        <fullName evidence="3">Phosphatase PAP2 family protein</fullName>
    </submittedName>
</protein>
<comment type="caution">
    <text evidence="3">The sequence shown here is derived from an EMBL/GenBank/DDBJ whole genome shotgun (WGS) entry which is preliminary data.</text>
</comment>
<reference evidence="3" key="1">
    <citation type="submission" date="2019-12" db="EMBL/GenBank/DDBJ databases">
        <title>High-Quality draft genome sequences of three cyanobacteria isolated from the limestone walls of the Old Cathedral of Coimbra.</title>
        <authorList>
            <person name="Tiago I."/>
            <person name="Soares F."/>
            <person name="Portugal A."/>
        </authorList>
    </citation>
    <scope>NUCLEOTIDE SEQUENCE</scope>
    <source>
        <strain evidence="3">A</strain>
    </source>
</reference>
<evidence type="ECO:0000313" key="3">
    <source>
        <dbReference type="EMBL" id="NDJ18351.1"/>
    </source>
</evidence>
<dbReference type="AlphaFoldDB" id="A0A8J8CK87"/>
<feature type="transmembrane region" description="Helical" evidence="1">
    <location>
        <begin position="79"/>
        <end position="105"/>
    </location>
</feature>
<dbReference type="PANTHER" id="PTHR14969:SF13">
    <property type="entry name" value="AT30094P"/>
    <property type="match status" value="1"/>
</dbReference>
<feature type="transmembrane region" description="Helical" evidence="1">
    <location>
        <begin position="182"/>
        <end position="202"/>
    </location>
</feature>
<dbReference type="PANTHER" id="PTHR14969">
    <property type="entry name" value="SPHINGOSINE-1-PHOSPHATE PHOSPHOHYDROLASE"/>
    <property type="match status" value="1"/>
</dbReference>
<dbReference type="SUPFAM" id="SSF48317">
    <property type="entry name" value="Acid phosphatase/Vanadium-dependent haloperoxidase"/>
    <property type="match status" value="1"/>
</dbReference>
<dbReference type="EMBL" id="WVIE01000015">
    <property type="protein sequence ID" value="NDJ18351.1"/>
    <property type="molecule type" value="Genomic_DNA"/>
</dbReference>